<dbReference type="EMBL" id="BMAT01013897">
    <property type="protein sequence ID" value="GFS22433.1"/>
    <property type="molecule type" value="Genomic_DNA"/>
</dbReference>
<keyword evidence="5" id="KW-1185">Reference proteome</keyword>
<gene>
    <name evidence="4" type="ORF">ElyMa_006951300</name>
</gene>
<dbReference type="CDD" id="cd00037">
    <property type="entry name" value="CLECT"/>
    <property type="match status" value="1"/>
</dbReference>
<dbReference type="PROSITE" id="PS50041">
    <property type="entry name" value="C_TYPE_LECTIN_2"/>
    <property type="match status" value="1"/>
</dbReference>
<organism evidence="4 5">
    <name type="scientific">Elysia marginata</name>
    <dbReference type="NCBI Taxonomy" id="1093978"/>
    <lineage>
        <taxon>Eukaryota</taxon>
        <taxon>Metazoa</taxon>
        <taxon>Spiralia</taxon>
        <taxon>Lophotrochozoa</taxon>
        <taxon>Mollusca</taxon>
        <taxon>Gastropoda</taxon>
        <taxon>Heterobranchia</taxon>
        <taxon>Euthyneura</taxon>
        <taxon>Panpulmonata</taxon>
        <taxon>Sacoglossa</taxon>
        <taxon>Placobranchoidea</taxon>
        <taxon>Plakobranchidae</taxon>
        <taxon>Elysia</taxon>
    </lineage>
</organism>
<feature type="region of interest" description="Disordered" evidence="1">
    <location>
        <begin position="176"/>
        <end position="249"/>
    </location>
</feature>
<dbReference type="Gene3D" id="3.10.100.10">
    <property type="entry name" value="Mannose-Binding Protein A, subunit A"/>
    <property type="match status" value="1"/>
</dbReference>
<feature type="compositionally biased region" description="Polar residues" evidence="1">
    <location>
        <begin position="206"/>
        <end position="232"/>
    </location>
</feature>
<dbReference type="InterPro" id="IPR050801">
    <property type="entry name" value="Ca-Dep_Lectins_ImmuneDev"/>
</dbReference>
<feature type="chain" id="PRO_5043763963" evidence="2">
    <location>
        <begin position="18"/>
        <end position="467"/>
    </location>
</feature>
<feature type="compositionally biased region" description="Polar residues" evidence="1">
    <location>
        <begin position="389"/>
        <end position="404"/>
    </location>
</feature>
<sequence length="467" mass="49127">MIFLIGSLLILALTAHGEELKVENACPSKTVKLVGSKYFKIKDDTCFLFMIYDKVVFGKARLKCKNSGGNLAMPKTKDTNDFLISEMKKLGNFEPTWIGMHDTVEEGKFVWEDGTDVDDLGNFDWKNGLFGGGEDCIALDPRDGKWHDYGCFQNSWLKVTPNHKLPFICQYPIEKDSGDADQGSDGNPVKGDQTRDDASGDKDQSSDVTAGNVDQGSSDAAGNVDQGSNDTAGNVNQGNNVTTVTTGPAGEELVDDDGCPPFNCSDLDCGMDGYKVKNGCQICECAENGPTETPAEDDNGGASDQGAGGQAAKDQSGDSGVVKTVQSSGNKTQTIYLHGKGATVQTTPGATTADAEETGSVGPTAKTQTTKGDVVTTTQSNGNTTQTTYLNSVSTARQTPSDTIVGNGKPRLNHTSPSSPGYSSASDNEPGPSRASYNEPGPGAFVNSPSHSELGPSARSCQRSRTS</sequence>
<feature type="compositionally biased region" description="Low complexity" evidence="1">
    <location>
        <begin position="233"/>
        <end position="247"/>
    </location>
</feature>
<dbReference type="SUPFAM" id="SSF56436">
    <property type="entry name" value="C-type lectin-like"/>
    <property type="match status" value="1"/>
</dbReference>
<feature type="compositionally biased region" description="Low complexity" evidence="1">
    <location>
        <begin position="366"/>
        <end position="388"/>
    </location>
</feature>
<feature type="compositionally biased region" description="Basic and acidic residues" evidence="1">
    <location>
        <begin position="192"/>
        <end position="205"/>
    </location>
</feature>
<dbReference type="AlphaFoldDB" id="A0AAV4JL60"/>
<evidence type="ECO:0000256" key="2">
    <source>
        <dbReference type="SAM" id="SignalP"/>
    </source>
</evidence>
<protein>
    <submittedName>
        <fullName evidence="4">Collectin-10</fullName>
    </submittedName>
</protein>
<evidence type="ECO:0000259" key="3">
    <source>
        <dbReference type="PROSITE" id="PS50041"/>
    </source>
</evidence>
<evidence type="ECO:0000313" key="4">
    <source>
        <dbReference type="EMBL" id="GFS22433.1"/>
    </source>
</evidence>
<feature type="compositionally biased region" description="Low complexity" evidence="1">
    <location>
        <begin position="416"/>
        <end position="426"/>
    </location>
</feature>
<feature type="region of interest" description="Disordered" evidence="1">
    <location>
        <begin position="292"/>
        <end position="328"/>
    </location>
</feature>
<comment type="caution">
    <text evidence="4">The sequence shown here is derived from an EMBL/GenBank/DDBJ whole genome shotgun (WGS) entry which is preliminary data.</text>
</comment>
<dbReference type="InterPro" id="IPR001304">
    <property type="entry name" value="C-type_lectin-like"/>
</dbReference>
<feature type="signal peptide" evidence="2">
    <location>
        <begin position="1"/>
        <end position="17"/>
    </location>
</feature>
<dbReference type="PANTHER" id="PTHR22801">
    <property type="entry name" value="LITHOSTATHINE"/>
    <property type="match status" value="1"/>
</dbReference>
<accession>A0AAV4JL60</accession>
<reference evidence="4 5" key="1">
    <citation type="journal article" date="2021" name="Elife">
        <title>Chloroplast acquisition without the gene transfer in kleptoplastic sea slugs, Plakobranchus ocellatus.</title>
        <authorList>
            <person name="Maeda T."/>
            <person name="Takahashi S."/>
            <person name="Yoshida T."/>
            <person name="Shimamura S."/>
            <person name="Takaki Y."/>
            <person name="Nagai Y."/>
            <person name="Toyoda A."/>
            <person name="Suzuki Y."/>
            <person name="Arimoto A."/>
            <person name="Ishii H."/>
            <person name="Satoh N."/>
            <person name="Nishiyama T."/>
            <person name="Hasebe M."/>
            <person name="Maruyama T."/>
            <person name="Minagawa J."/>
            <person name="Obokata J."/>
            <person name="Shigenobu S."/>
        </authorList>
    </citation>
    <scope>NUCLEOTIDE SEQUENCE [LARGE SCALE GENOMIC DNA]</scope>
</reference>
<feature type="region of interest" description="Disordered" evidence="1">
    <location>
        <begin position="344"/>
        <end position="467"/>
    </location>
</feature>
<evidence type="ECO:0000256" key="1">
    <source>
        <dbReference type="SAM" id="MobiDB-lite"/>
    </source>
</evidence>
<dbReference type="InterPro" id="IPR016186">
    <property type="entry name" value="C-type_lectin-like/link_sf"/>
</dbReference>
<dbReference type="PANTHER" id="PTHR22801:SF63">
    <property type="entry name" value="C-TYPE LECTIN DOMAIN-CONTAINING PROTEIN"/>
    <property type="match status" value="1"/>
</dbReference>
<name>A0AAV4JL60_9GAST</name>
<feature type="domain" description="C-type lectin" evidence="3">
    <location>
        <begin position="42"/>
        <end position="151"/>
    </location>
</feature>
<dbReference type="Proteomes" id="UP000762676">
    <property type="component" value="Unassembled WGS sequence"/>
</dbReference>
<dbReference type="Pfam" id="PF00059">
    <property type="entry name" value="Lectin_C"/>
    <property type="match status" value="1"/>
</dbReference>
<dbReference type="InterPro" id="IPR016187">
    <property type="entry name" value="CTDL_fold"/>
</dbReference>
<proteinExistence type="predicted"/>
<dbReference type="SMART" id="SM00034">
    <property type="entry name" value="CLECT"/>
    <property type="match status" value="1"/>
</dbReference>
<evidence type="ECO:0000313" key="5">
    <source>
        <dbReference type="Proteomes" id="UP000762676"/>
    </source>
</evidence>
<keyword evidence="2" id="KW-0732">Signal</keyword>
<feature type="compositionally biased region" description="Low complexity" evidence="1">
    <location>
        <begin position="300"/>
        <end position="318"/>
    </location>
</feature>